<keyword evidence="3 9" id="KW-0813">Transport</keyword>
<dbReference type="PANTHER" id="PTHR30183">
    <property type="entry name" value="MOLYBDENUM TRANSPORT SYSTEM PERMEASE PROTEIN MODB"/>
    <property type="match status" value="1"/>
</dbReference>
<evidence type="ECO:0000313" key="11">
    <source>
        <dbReference type="EMBL" id="HGV66672.1"/>
    </source>
</evidence>
<comment type="caution">
    <text evidence="11">The sequence shown here is derived from an EMBL/GenBank/DDBJ whole genome shotgun (WGS) entry which is preliminary data.</text>
</comment>
<dbReference type="PROSITE" id="PS50928">
    <property type="entry name" value="ABC_TM1"/>
    <property type="match status" value="1"/>
</dbReference>
<dbReference type="SUPFAM" id="SSF161098">
    <property type="entry name" value="MetI-like"/>
    <property type="match status" value="1"/>
</dbReference>
<dbReference type="PANTHER" id="PTHR30183:SF3">
    <property type="entry name" value="MOLYBDENUM TRANSPORT SYSTEM PERMEASE PROTEIN MODB"/>
    <property type="match status" value="1"/>
</dbReference>
<proteinExistence type="inferred from homology"/>
<dbReference type="Gene3D" id="1.10.3720.10">
    <property type="entry name" value="MetI-like"/>
    <property type="match status" value="1"/>
</dbReference>
<evidence type="ECO:0000256" key="7">
    <source>
        <dbReference type="ARBA" id="ARBA00022989"/>
    </source>
</evidence>
<feature type="transmembrane region" description="Helical" evidence="9">
    <location>
        <begin position="110"/>
        <end position="126"/>
    </location>
</feature>
<dbReference type="AlphaFoldDB" id="A0A7J3QFI8"/>
<name>A0A7J3QFI8_9CREN</name>
<reference evidence="11" key="1">
    <citation type="journal article" date="2020" name="mSystems">
        <title>Genome- and Community-Level Interaction Insights into Carbon Utilization and Element Cycling Functions of Hydrothermarchaeota in Hydrothermal Sediment.</title>
        <authorList>
            <person name="Zhou Z."/>
            <person name="Liu Y."/>
            <person name="Xu W."/>
            <person name="Pan J."/>
            <person name="Luo Z.H."/>
            <person name="Li M."/>
        </authorList>
    </citation>
    <scope>NUCLEOTIDE SEQUENCE [LARGE SCALE GENOMIC DNA]</scope>
    <source>
        <strain evidence="11">SpSt-721</strain>
    </source>
</reference>
<evidence type="ECO:0000256" key="2">
    <source>
        <dbReference type="ARBA" id="ARBA00009306"/>
    </source>
</evidence>
<gene>
    <name evidence="11" type="ORF">ENV02_02495</name>
</gene>
<dbReference type="Pfam" id="PF00528">
    <property type="entry name" value="BPD_transp_1"/>
    <property type="match status" value="1"/>
</dbReference>
<keyword evidence="5" id="KW-0500">Molybdenum</keyword>
<evidence type="ECO:0000256" key="3">
    <source>
        <dbReference type="ARBA" id="ARBA00022448"/>
    </source>
</evidence>
<evidence type="ECO:0000256" key="8">
    <source>
        <dbReference type="ARBA" id="ARBA00023136"/>
    </source>
</evidence>
<dbReference type="InterPro" id="IPR035906">
    <property type="entry name" value="MetI-like_sf"/>
</dbReference>
<keyword evidence="4" id="KW-1003">Cell membrane</keyword>
<evidence type="ECO:0000256" key="6">
    <source>
        <dbReference type="ARBA" id="ARBA00022692"/>
    </source>
</evidence>
<evidence type="ECO:0000259" key="10">
    <source>
        <dbReference type="PROSITE" id="PS50928"/>
    </source>
</evidence>
<keyword evidence="8 9" id="KW-0472">Membrane</keyword>
<sequence length="133" mass="15227">MIPYSIPPISLGSLLLLFFTISKVGAFIERIFSVLFNFKALLIVHFILSFSVMVFFTKNAFMSISKEFEDFARVLGYGRIRSLLIILIPMVRNQLLYTYIMGFMRAFKDFGAFAMVAGAIIGKTELRYRHTST</sequence>
<evidence type="ECO:0000256" key="4">
    <source>
        <dbReference type="ARBA" id="ARBA00022475"/>
    </source>
</evidence>
<organism evidence="11">
    <name type="scientific">Ignisphaera aggregans</name>
    <dbReference type="NCBI Taxonomy" id="334771"/>
    <lineage>
        <taxon>Archaea</taxon>
        <taxon>Thermoproteota</taxon>
        <taxon>Thermoprotei</taxon>
        <taxon>Desulfurococcales</taxon>
        <taxon>Desulfurococcaceae</taxon>
        <taxon>Ignisphaera</taxon>
    </lineage>
</organism>
<comment type="subcellular location">
    <subcellularLocation>
        <location evidence="1 9">Cell membrane</location>
        <topology evidence="1 9">Multi-pass membrane protein</topology>
    </subcellularLocation>
</comment>
<dbReference type="InterPro" id="IPR000515">
    <property type="entry name" value="MetI-like"/>
</dbReference>
<evidence type="ECO:0000256" key="5">
    <source>
        <dbReference type="ARBA" id="ARBA00022505"/>
    </source>
</evidence>
<keyword evidence="6 9" id="KW-0812">Transmembrane</keyword>
<comment type="similarity">
    <text evidence="2 9">Belongs to the binding-protein-dependent transport system permease family.</text>
</comment>
<feature type="transmembrane region" description="Helical" evidence="9">
    <location>
        <begin position="36"/>
        <end position="56"/>
    </location>
</feature>
<dbReference type="GO" id="GO:0055085">
    <property type="term" value="P:transmembrane transport"/>
    <property type="evidence" value="ECO:0007669"/>
    <property type="project" value="InterPro"/>
</dbReference>
<protein>
    <submittedName>
        <fullName evidence="11">ABC transporter permease subunit</fullName>
    </submittedName>
</protein>
<evidence type="ECO:0000256" key="1">
    <source>
        <dbReference type="ARBA" id="ARBA00004651"/>
    </source>
</evidence>
<dbReference type="GO" id="GO:0005886">
    <property type="term" value="C:plasma membrane"/>
    <property type="evidence" value="ECO:0007669"/>
    <property type="project" value="UniProtKB-SubCell"/>
</dbReference>
<dbReference type="CDD" id="cd06261">
    <property type="entry name" value="TM_PBP2"/>
    <property type="match status" value="1"/>
</dbReference>
<dbReference type="EMBL" id="DTET01000120">
    <property type="protein sequence ID" value="HGV66672.1"/>
    <property type="molecule type" value="Genomic_DNA"/>
</dbReference>
<feature type="domain" description="ABC transmembrane type-1" evidence="10">
    <location>
        <begin position="1"/>
        <end position="133"/>
    </location>
</feature>
<accession>A0A7J3QFI8</accession>
<evidence type="ECO:0000256" key="9">
    <source>
        <dbReference type="RuleBase" id="RU363032"/>
    </source>
</evidence>
<keyword evidence="7 9" id="KW-1133">Transmembrane helix</keyword>